<name>A0A543PL17_9MICO</name>
<accession>A0A543PL17</accession>
<evidence type="ECO:0000313" key="2">
    <source>
        <dbReference type="Proteomes" id="UP000320085"/>
    </source>
</evidence>
<organism evidence="1 2">
    <name type="scientific">Humibacillus xanthopallidus</name>
    <dbReference type="NCBI Taxonomy" id="412689"/>
    <lineage>
        <taxon>Bacteria</taxon>
        <taxon>Bacillati</taxon>
        <taxon>Actinomycetota</taxon>
        <taxon>Actinomycetes</taxon>
        <taxon>Micrococcales</taxon>
        <taxon>Intrasporangiaceae</taxon>
        <taxon>Humibacillus</taxon>
    </lineage>
</organism>
<dbReference type="OrthoDB" id="283948at2"/>
<comment type="caution">
    <text evidence="1">The sequence shown here is derived from an EMBL/GenBank/DDBJ whole genome shotgun (WGS) entry which is preliminary data.</text>
</comment>
<gene>
    <name evidence="1" type="ORF">FHX52_3998</name>
</gene>
<evidence type="ECO:0000313" key="1">
    <source>
        <dbReference type="EMBL" id="TQN44777.1"/>
    </source>
</evidence>
<dbReference type="AlphaFoldDB" id="A0A543PL17"/>
<reference evidence="1 2" key="1">
    <citation type="submission" date="2019-06" db="EMBL/GenBank/DDBJ databases">
        <title>Sequencing the genomes of 1000 actinobacteria strains.</title>
        <authorList>
            <person name="Klenk H.-P."/>
        </authorList>
    </citation>
    <scope>NUCLEOTIDE SEQUENCE [LARGE SCALE GENOMIC DNA]</scope>
    <source>
        <strain evidence="1 2">DSM 21776</strain>
    </source>
</reference>
<protein>
    <submittedName>
        <fullName evidence="1">Uncharacterized protein</fullName>
    </submittedName>
</protein>
<sequence>MPARPGETLALWEALSSTTSVARGASVLVALGAADGLADAVRMPLATAARAALGELRERAGPQVQTVLTCPDCGAVLDVPLRLDDLLDATGDVPEGAESGLVTVDGVVVRGPTTEDLLVALTSTDPSAALRDRCVTWPAGVDATTPDPAVRERVSAVAEELAGASALAVRLDCPDCGGDVAAEVDAVALLADRVADEVRDLLSDVAELAMAFGWSEADVLQLSDARRHAYLDLARRGGAR</sequence>
<dbReference type="RefSeq" id="WP_141824086.1">
    <property type="nucleotide sequence ID" value="NZ_BAAAQC010000017.1"/>
</dbReference>
<proteinExistence type="predicted"/>
<dbReference type="Proteomes" id="UP000320085">
    <property type="component" value="Unassembled WGS sequence"/>
</dbReference>
<dbReference type="EMBL" id="VFQF01000003">
    <property type="protein sequence ID" value="TQN44777.1"/>
    <property type="molecule type" value="Genomic_DNA"/>
</dbReference>